<dbReference type="Proteomes" id="UP000298642">
    <property type="component" value="Chromosome"/>
</dbReference>
<keyword evidence="5" id="KW-1185">Reference proteome</keyword>
<dbReference type="EMBL" id="CP034413">
    <property type="protein sequence ID" value="QCI59121.1"/>
    <property type="molecule type" value="Genomic_DNA"/>
</dbReference>
<organism evidence="4 5">
    <name type="scientific">Dysosmobacter welbionis</name>
    <dbReference type="NCBI Taxonomy" id="2093857"/>
    <lineage>
        <taxon>Bacteria</taxon>
        <taxon>Bacillati</taxon>
        <taxon>Bacillota</taxon>
        <taxon>Clostridia</taxon>
        <taxon>Eubacteriales</taxon>
        <taxon>Oscillospiraceae</taxon>
        <taxon>Dysosmobacter</taxon>
    </lineage>
</organism>
<dbReference type="GO" id="GO:0003697">
    <property type="term" value="F:single-stranded DNA binding"/>
    <property type="evidence" value="ECO:0007669"/>
    <property type="project" value="InterPro"/>
</dbReference>
<evidence type="ECO:0000256" key="2">
    <source>
        <dbReference type="PROSITE-ProRule" id="PRU00252"/>
    </source>
</evidence>
<dbReference type="InterPro" id="IPR000424">
    <property type="entry name" value="Primosome_PriB/ssb"/>
</dbReference>
<evidence type="ECO:0000313" key="3">
    <source>
        <dbReference type="EMBL" id="QCI59121.1"/>
    </source>
</evidence>
<dbReference type="AlphaFoldDB" id="A0A4D7AYE9"/>
<reference evidence="4" key="2">
    <citation type="journal article" date="2020" name="Int. J. Syst. Evol. Microbiol.">
        <title>Dysosmobacter welbionis gen. nov., sp. nov., isolated from human faeces and emended description of the genus Oscillibacter.</title>
        <authorList>
            <person name="Le Roy T."/>
            <person name="Van der Smissen P."/>
            <person name="Paquot A."/>
            <person name="Delzenne N."/>
            <person name="Muccioli G.G."/>
            <person name="Collet J.F."/>
            <person name="Cani P.D."/>
        </authorList>
    </citation>
    <scope>NUCLEOTIDE SEQUENCE</scope>
    <source>
        <strain evidence="4">J115</strain>
    </source>
</reference>
<evidence type="ECO:0000313" key="5">
    <source>
        <dbReference type="Proteomes" id="UP000298642"/>
    </source>
</evidence>
<proteinExistence type="predicted"/>
<dbReference type="KEGG" id="obj:EIO64_17010"/>
<sequence length="138" mass="14947">MFINGITDYDRSGNEVKTGLVIAKATCDGDIRITSNGKEVGSISVRAYGRKDGTAAFLTVKGWGHLARQLSVMVKGDRVIAAGRLESREYNGKTYTDLIADYVWPTEKESHFPIQSGGVNVSAADFAEIGEEDGKLPF</sequence>
<dbReference type="Pfam" id="PF00436">
    <property type="entry name" value="SSB"/>
    <property type="match status" value="1"/>
</dbReference>
<accession>A0A4D7AYE9</accession>
<dbReference type="PROSITE" id="PS50935">
    <property type="entry name" value="SSB"/>
    <property type="match status" value="1"/>
</dbReference>
<dbReference type="Gene3D" id="2.40.50.140">
    <property type="entry name" value="Nucleic acid-binding proteins"/>
    <property type="match status" value="1"/>
</dbReference>
<dbReference type="KEGG" id="obj:EIO64_07715"/>
<evidence type="ECO:0000313" key="4">
    <source>
        <dbReference type="EMBL" id="QCI60696.1"/>
    </source>
</evidence>
<gene>
    <name evidence="3" type="ORF">EIO64_07715</name>
    <name evidence="4" type="ORF">EIO64_17010</name>
</gene>
<reference evidence="5" key="1">
    <citation type="submission" date="2018-12" db="EMBL/GenBank/DDBJ databases">
        <title>Dusodibacter welbiota gen. nov., sp. nov., isolated from human faeces and emended description of the Oscillibacter genus.</title>
        <authorList>
            <person name="Le Roy T."/>
            <person name="Van der Smissen P."/>
            <person name="Delzenne N."/>
            <person name="Muccioli G."/>
            <person name="Collet J.F."/>
            <person name="Cani P.D."/>
        </authorList>
    </citation>
    <scope>NUCLEOTIDE SEQUENCE [LARGE SCALE GENOMIC DNA]</scope>
    <source>
        <strain evidence="5">J115</strain>
    </source>
</reference>
<evidence type="ECO:0000256" key="1">
    <source>
        <dbReference type="ARBA" id="ARBA00023125"/>
    </source>
</evidence>
<dbReference type="InterPro" id="IPR012340">
    <property type="entry name" value="NA-bd_OB-fold"/>
</dbReference>
<dbReference type="RefSeq" id="WP_136891135.1">
    <property type="nucleotide sequence ID" value="NZ_CP034413.3"/>
</dbReference>
<protein>
    <submittedName>
        <fullName evidence="4">Single-stranded DNA-binding protein</fullName>
    </submittedName>
</protein>
<dbReference type="EMBL" id="CP034413">
    <property type="protein sequence ID" value="QCI60696.1"/>
    <property type="molecule type" value="Genomic_DNA"/>
</dbReference>
<reference evidence="4" key="3">
    <citation type="submission" date="2021-06" db="EMBL/GenBank/DDBJ databases">
        <authorList>
            <person name="Le Roy T."/>
            <person name="Van der Smissen P."/>
            <person name="Delzenne N."/>
            <person name="Muccioli G."/>
            <person name="Collet J.F."/>
            <person name="Cani P.D."/>
        </authorList>
    </citation>
    <scope>NUCLEOTIDE SEQUENCE</scope>
    <source>
        <strain evidence="4">J115</strain>
    </source>
</reference>
<name>A0A4D7AYE9_9FIRM</name>
<dbReference type="SUPFAM" id="SSF50249">
    <property type="entry name" value="Nucleic acid-binding proteins"/>
    <property type="match status" value="1"/>
</dbReference>
<keyword evidence="1 2" id="KW-0238">DNA-binding</keyword>